<evidence type="ECO:0000313" key="1">
    <source>
        <dbReference type="EMBL" id="ETO34150.1"/>
    </source>
</evidence>
<organism evidence="1 2">
    <name type="scientific">Reticulomyxa filosa</name>
    <dbReference type="NCBI Taxonomy" id="46433"/>
    <lineage>
        <taxon>Eukaryota</taxon>
        <taxon>Sar</taxon>
        <taxon>Rhizaria</taxon>
        <taxon>Retaria</taxon>
        <taxon>Foraminifera</taxon>
        <taxon>Monothalamids</taxon>
        <taxon>Reticulomyxidae</taxon>
        <taxon>Reticulomyxa</taxon>
    </lineage>
</organism>
<gene>
    <name evidence="1" type="ORF">RFI_02944</name>
</gene>
<reference evidence="1 2" key="1">
    <citation type="journal article" date="2013" name="Curr. Biol.">
        <title>The Genome of the Foraminiferan Reticulomyxa filosa.</title>
        <authorList>
            <person name="Glockner G."/>
            <person name="Hulsmann N."/>
            <person name="Schleicher M."/>
            <person name="Noegel A.A."/>
            <person name="Eichinger L."/>
            <person name="Gallinger C."/>
            <person name="Pawlowski J."/>
            <person name="Sierra R."/>
            <person name="Euteneuer U."/>
            <person name="Pillet L."/>
            <person name="Moustafa A."/>
            <person name="Platzer M."/>
            <person name="Groth M."/>
            <person name="Szafranski K."/>
            <person name="Schliwa M."/>
        </authorList>
    </citation>
    <scope>NUCLEOTIDE SEQUENCE [LARGE SCALE GENOMIC DNA]</scope>
</reference>
<keyword evidence="2" id="KW-1185">Reference proteome</keyword>
<evidence type="ECO:0000313" key="2">
    <source>
        <dbReference type="Proteomes" id="UP000023152"/>
    </source>
</evidence>
<name>X6P6I9_RETFI</name>
<dbReference type="AlphaFoldDB" id="X6P6I9"/>
<proteinExistence type="predicted"/>
<dbReference type="EMBL" id="ASPP01002828">
    <property type="protein sequence ID" value="ETO34150.1"/>
    <property type="molecule type" value="Genomic_DNA"/>
</dbReference>
<protein>
    <submittedName>
        <fullName evidence="1">Uncharacterized protein</fullName>
    </submittedName>
</protein>
<dbReference type="Proteomes" id="UP000023152">
    <property type="component" value="Unassembled WGS sequence"/>
</dbReference>
<accession>X6P6I9</accession>
<comment type="caution">
    <text evidence="1">The sequence shown here is derived from an EMBL/GenBank/DDBJ whole genome shotgun (WGS) entry which is preliminary data.</text>
</comment>
<sequence>MSSTTFGVVMENLLNIKKTDSSSEKFLASQHMAYMKLSKETDAKRKIGQVQEINYSEQKEAHKMNQRALETTFVKSRKEAKDKICFGFQCKYRNWLKVKLL</sequence>